<proteinExistence type="predicted"/>
<gene>
    <name evidence="1" type="ORF">HICCMSTLAB_LOCUS10653</name>
</gene>
<evidence type="ECO:0000313" key="1">
    <source>
        <dbReference type="EMBL" id="CAG5101752.1"/>
    </source>
</evidence>
<comment type="caution">
    <text evidence="1">The sequence shown here is derived from an EMBL/GenBank/DDBJ whole genome shotgun (WGS) entry which is preliminary data.</text>
</comment>
<dbReference type="AlphaFoldDB" id="A0A8J2HM48"/>
<reference evidence="1" key="1">
    <citation type="submission" date="2021-04" db="EMBL/GenBank/DDBJ databases">
        <authorList>
            <person name="Chebbi M.A.C M."/>
        </authorList>
    </citation>
    <scope>NUCLEOTIDE SEQUENCE</scope>
</reference>
<name>A0A8J2HM48_COTCN</name>
<evidence type="ECO:0000313" key="2">
    <source>
        <dbReference type="Proteomes" id="UP000786811"/>
    </source>
</evidence>
<keyword evidence="2" id="KW-1185">Reference proteome</keyword>
<accession>A0A8J2HM48</accession>
<sequence length="109" mass="12194">MVFLVWLCVGFSYRFIFSPRVFVSLSMIFPTMSRHLALLSFSLSLSVLFTLPPSTRCDEPIYQVTANSKIKTRHTGSQLRAAFSSTRSGTGLKLPSGDKYTTLILLILL</sequence>
<organism evidence="1 2">
    <name type="scientific">Cotesia congregata</name>
    <name type="common">Parasitoid wasp</name>
    <name type="synonym">Apanteles congregatus</name>
    <dbReference type="NCBI Taxonomy" id="51543"/>
    <lineage>
        <taxon>Eukaryota</taxon>
        <taxon>Metazoa</taxon>
        <taxon>Ecdysozoa</taxon>
        <taxon>Arthropoda</taxon>
        <taxon>Hexapoda</taxon>
        <taxon>Insecta</taxon>
        <taxon>Pterygota</taxon>
        <taxon>Neoptera</taxon>
        <taxon>Endopterygota</taxon>
        <taxon>Hymenoptera</taxon>
        <taxon>Apocrita</taxon>
        <taxon>Ichneumonoidea</taxon>
        <taxon>Braconidae</taxon>
        <taxon>Microgastrinae</taxon>
        <taxon>Cotesia</taxon>
    </lineage>
</organism>
<dbReference type="Proteomes" id="UP000786811">
    <property type="component" value="Unassembled WGS sequence"/>
</dbReference>
<dbReference type="EMBL" id="CAJNRD030001123">
    <property type="protein sequence ID" value="CAG5101752.1"/>
    <property type="molecule type" value="Genomic_DNA"/>
</dbReference>
<protein>
    <submittedName>
        <fullName evidence="1">Uncharacterized protein</fullName>
    </submittedName>
</protein>